<evidence type="ECO:0000313" key="5">
    <source>
        <dbReference type="Proteomes" id="UP000247832"/>
    </source>
</evidence>
<dbReference type="Gene3D" id="2.120.10.30">
    <property type="entry name" value="TolB, C-terminal domain"/>
    <property type="match status" value="1"/>
</dbReference>
<evidence type="ECO:0000259" key="3">
    <source>
        <dbReference type="Pfam" id="PF07995"/>
    </source>
</evidence>
<dbReference type="PROSITE" id="PS51257">
    <property type="entry name" value="PROKAR_LIPOPROTEIN"/>
    <property type="match status" value="1"/>
</dbReference>
<dbReference type="SUPFAM" id="SSF50952">
    <property type="entry name" value="Soluble quinoprotein glucose dehydrogenase"/>
    <property type="match status" value="1"/>
</dbReference>
<dbReference type="InterPro" id="IPR011041">
    <property type="entry name" value="Quinoprot_gluc/sorb_DH_b-prop"/>
</dbReference>
<accession>A0A2V5LF11</accession>
<evidence type="ECO:0000256" key="2">
    <source>
        <dbReference type="SAM" id="SignalP"/>
    </source>
</evidence>
<feature type="chain" id="PRO_5038381739" evidence="2">
    <location>
        <begin position="28"/>
        <end position="382"/>
    </location>
</feature>
<reference evidence="4 5" key="1">
    <citation type="submission" date="2018-05" db="EMBL/GenBank/DDBJ databases">
        <title>Genetic diversity of glacier-inhabiting Cryobacterium bacteria in China and description of Cryobacterium mengkeensis sp. nov. and Arthrobacter glacialis sp. nov.</title>
        <authorList>
            <person name="Liu Q."/>
            <person name="Xin Y.-H."/>
        </authorList>
    </citation>
    <scope>NUCLEOTIDE SEQUENCE [LARGE SCALE GENOMIC DNA]</scope>
    <source>
        <strain evidence="4 5">LI2</strain>
    </source>
</reference>
<keyword evidence="5" id="KW-1185">Reference proteome</keyword>
<keyword evidence="2" id="KW-0732">Signal</keyword>
<evidence type="ECO:0000313" key="4">
    <source>
        <dbReference type="EMBL" id="PYI64890.1"/>
    </source>
</evidence>
<dbReference type="PANTHER" id="PTHR19328">
    <property type="entry name" value="HEDGEHOG-INTERACTING PROTEIN"/>
    <property type="match status" value="1"/>
</dbReference>
<dbReference type="Proteomes" id="UP000247832">
    <property type="component" value="Unassembled WGS sequence"/>
</dbReference>
<dbReference type="EMBL" id="QJVD01000036">
    <property type="protein sequence ID" value="PYI64890.1"/>
    <property type="molecule type" value="Genomic_DNA"/>
</dbReference>
<dbReference type="PANTHER" id="PTHR19328:SF13">
    <property type="entry name" value="HIPL1 PROTEIN"/>
    <property type="match status" value="1"/>
</dbReference>
<dbReference type="OrthoDB" id="9770043at2"/>
<gene>
    <name evidence="4" type="ORF">CVV68_20545</name>
</gene>
<feature type="region of interest" description="Disordered" evidence="1">
    <location>
        <begin position="362"/>
        <end position="382"/>
    </location>
</feature>
<dbReference type="AlphaFoldDB" id="A0A2V5LF11"/>
<proteinExistence type="predicted"/>
<feature type="domain" description="Glucose/Sorbosone dehydrogenase" evidence="3">
    <location>
        <begin position="61"/>
        <end position="366"/>
    </location>
</feature>
<organism evidence="4 5">
    <name type="scientific">Arthrobacter livingstonensis</name>
    <dbReference type="NCBI Taxonomy" id="670078"/>
    <lineage>
        <taxon>Bacteria</taxon>
        <taxon>Bacillati</taxon>
        <taxon>Actinomycetota</taxon>
        <taxon>Actinomycetes</taxon>
        <taxon>Micrococcales</taxon>
        <taxon>Micrococcaceae</taxon>
        <taxon>Arthrobacter</taxon>
    </lineage>
</organism>
<feature type="signal peptide" evidence="2">
    <location>
        <begin position="1"/>
        <end position="27"/>
    </location>
</feature>
<protein>
    <submittedName>
        <fullName evidence="4">Glucose dehydrogenase</fullName>
    </submittedName>
</protein>
<evidence type="ECO:0000256" key="1">
    <source>
        <dbReference type="SAM" id="MobiDB-lite"/>
    </source>
</evidence>
<comment type="caution">
    <text evidence="4">The sequence shown here is derived from an EMBL/GenBank/DDBJ whole genome shotgun (WGS) entry which is preliminary data.</text>
</comment>
<name>A0A2V5LF11_9MICC</name>
<feature type="compositionally biased region" description="Basic and acidic residues" evidence="1">
    <location>
        <begin position="372"/>
        <end position="382"/>
    </location>
</feature>
<dbReference type="Pfam" id="PF07995">
    <property type="entry name" value="GSDH"/>
    <property type="match status" value="1"/>
</dbReference>
<dbReference type="InterPro" id="IPR012938">
    <property type="entry name" value="Glc/Sorbosone_DH"/>
</dbReference>
<sequence length="382" mass="39809">MPLQGKLCRTLAVVTALAAATALFLTACSPAGPAPQPAPTVLPTGARVPAGTGTDIATGLAAPWSMVVLNDTSLLVSERDTGQVLEISAAGAKHVVGTVAGVVHAGEGGLLGLATRLGGCEGNSRPDPNTGCLELYAYLTAATDNRIVRMPLLGTAGARTLGPATVVLQGIPKANNHNGGRIAFGPDGMLYAGTGDAGNGANAQNRSSLSGKILRLDPDGGIPRTNPFPDSPVWSMGHRNPQGIAWDTRGRMWASEFGQNTWDELNEIRPGKNYGWPTVEGMASSNLAQFTNPVLVWPTDQASPSGVAISGTTLYMAALRGERLWQIELDGEPSAHARLTNQLGRLRDVALTHDGRLLLLTNNTDSRGTPKPGDDRIVEVAR</sequence>
<dbReference type="InterPro" id="IPR011042">
    <property type="entry name" value="6-blade_b-propeller_TolB-like"/>
</dbReference>